<comment type="subcellular location">
    <subcellularLocation>
        <location evidence="2">Cytoplasmic vesicle</location>
    </subcellularLocation>
    <subcellularLocation>
        <location evidence="1">Endoplasmic reticulum membrane</location>
        <topology evidence="1">Multi-pass membrane protein</topology>
    </subcellularLocation>
    <subcellularLocation>
        <location evidence="3">Peroxisome membrane</location>
        <topology evidence="3">Multi-pass membrane protein</topology>
    </subcellularLocation>
</comment>
<proteinExistence type="inferred from homology"/>
<evidence type="ECO:0000256" key="10">
    <source>
        <dbReference type="ARBA" id="ARBA00023186"/>
    </source>
</evidence>
<accession>A0ABD3XAM8</accession>
<evidence type="ECO:0000256" key="8">
    <source>
        <dbReference type="ARBA" id="ARBA00023136"/>
    </source>
</evidence>
<evidence type="ECO:0000256" key="3">
    <source>
        <dbReference type="ARBA" id="ARBA00004585"/>
    </source>
</evidence>
<feature type="transmembrane region" description="Helical" evidence="14">
    <location>
        <begin position="118"/>
        <end position="136"/>
    </location>
</feature>
<evidence type="ECO:0000256" key="1">
    <source>
        <dbReference type="ARBA" id="ARBA00004477"/>
    </source>
</evidence>
<evidence type="ECO:0000313" key="16">
    <source>
        <dbReference type="Proteomes" id="UP001634394"/>
    </source>
</evidence>
<protein>
    <recommendedName>
        <fullName evidence="12">Novel acetylcholine receptor chaperone</fullName>
    </recommendedName>
</protein>
<keyword evidence="10" id="KW-0143">Chaperone</keyword>
<evidence type="ECO:0000256" key="4">
    <source>
        <dbReference type="ARBA" id="ARBA00006679"/>
    </source>
</evidence>
<evidence type="ECO:0000256" key="9">
    <source>
        <dbReference type="ARBA" id="ARBA00023140"/>
    </source>
</evidence>
<evidence type="ECO:0000256" key="2">
    <source>
        <dbReference type="ARBA" id="ARBA00004541"/>
    </source>
</evidence>
<keyword evidence="11" id="KW-0968">Cytoplasmic vesicle</keyword>
<dbReference type="PANTHER" id="PTHR13163">
    <property type="entry name" value="SPINAL CORD EXPRESSION PROTEIN 4"/>
    <property type="match status" value="1"/>
</dbReference>
<evidence type="ECO:0000256" key="12">
    <source>
        <dbReference type="ARBA" id="ARBA00024424"/>
    </source>
</evidence>
<dbReference type="GO" id="GO:0005789">
    <property type="term" value="C:endoplasmic reticulum membrane"/>
    <property type="evidence" value="ECO:0007669"/>
    <property type="project" value="UniProtKB-SubCell"/>
</dbReference>
<evidence type="ECO:0000256" key="6">
    <source>
        <dbReference type="ARBA" id="ARBA00022824"/>
    </source>
</evidence>
<dbReference type="GO" id="GO:0031410">
    <property type="term" value="C:cytoplasmic vesicle"/>
    <property type="evidence" value="ECO:0007669"/>
    <property type="project" value="UniProtKB-SubCell"/>
</dbReference>
<feature type="region of interest" description="Disordered" evidence="13">
    <location>
        <begin position="141"/>
        <end position="171"/>
    </location>
</feature>
<evidence type="ECO:0000256" key="5">
    <source>
        <dbReference type="ARBA" id="ARBA00022692"/>
    </source>
</evidence>
<keyword evidence="5 14" id="KW-0812">Transmembrane</keyword>
<evidence type="ECO:0000256" key="14">
    <source>
        <dbReference type="SAM" id="Phobius"/>
    </source>
</evidence>
<comment type="caution">
    <text evidence="15">The sequence shown here is derived from an EMBL/GenBank/DDBJ whole genome shotgun (WGS) entry which is preliminary data.</text>
</comment>
<evidence type="ECO:0000256" key="13">
    <source>
        <dbReference type="SAM" id="MobiDB-lite"/>
    </source>
</evidence>
<dbReference type="InterPro" id="IPR040399">
    <property type="entry name" value="TMEM35A/B"/>
</dbReference>
<keyword evidence="9" id="KW-0576">Peroxisome</keyword>
<feature type="transmembrane region" description="Helical" evidence="14">
    <location>
        <begin position="62"/>
        <end position="81"/>
    </location>
</feature>
<dbReference type="Proteomes" id="UP001634394">
    <property type="component" value="Unassembled WGS sequence"/>
</dbReference>
<organism evidence="15 16">
    <name type="scientific">Sinanodonta woodiana</name>
    <name type="common">Chinese pond mussel</name>
    <name type="synonym">Anodonta woodiana</name>
    <dbReference type="NCBI Taxonomy" id="1069815"/>
    <lineage>
        <taxon>Eukaryota</taxon>
        <taxon>Metazoa</taxon>
        <taxon>Spiralia</taxon>
        <taxon>Lophotrochozoa</taxon>
        <taxon>Mollusca</taxon>
        <taxon>Bivalvia</taxon>
        <taxon>Autobranchia</taxon>
        <taxon>Heteroconchia</taxon>
        <taxon>Palaeoheterodonta</taxon>
        <taxon>Unionida</taxon>
        <taxon>Unionoidea</taxon>
        <taxon>Unionidae</taxon>
        <taxon>Unioninae</taxon>
        <taxon>Sinanodonta</taxon>
    </lineage>
</organism>
<reference evidence="15 16" key="1">
    <citation type="submission" date="2024-11" db="EMBL/GenBank/DDBJ databases">
        <title>Chromosome-level genome assembly of the freshwater bivalve Anodonta woodiana.</title>
        <authorList>
            <person name="Chen X."/>
        </authorList>
    </citation>
    <scope>NUCLEOTIDE SEQUENCE [LARGE SCALE GENOMIC DNA]</scope>
    <source>
        <strain evidence="15">MN2024</strain>
        <tissue evidence="15">Gills</tissue>
    </source>
</reference>
<sequence>MASGVIRILSVTLGLFFIFVGILKICPIINTDLYRDMRKVFIRAAKVFLFHSWTGWKPNPHTYRKVVGVLEIVTGAVLTFIPGPAKDVANVLMILLSCNEVYAHYITDEKQERMSLPLVFVLLLCCRLIITLQLRAQERDEKQKAHKASVENMQNSVDEMKPKTKVEKKEQ</sequence>
<evidence type="ECO:0000256" key="7">
    <source>
        <dbReference type="ARBA" id="ARBA00022989"/>
    </source>
</evidence>
<feature type="compositionally biased region" description="Basic and acidic residues" evidence="13">
    <location>
        <begin position="158"/>
        <end position="171"/>
    </location>
</feature>
<dbReference type="EMBL" id="JBJQND010000003">
    <property type="protein sequence ID" value="KAL3883319.1"/>
    <property type="molecule type" value="Genomic_DNA"/>
</dbReference>
<keyword evidence="16" id="KW-1185">Reference proteome</keyword>
<dbReference type="PANTHER" id="PTHR13163:SF0">
    <property type="entry name" value="NOVEL ACETYLCHOLINE RECEPTOR CHAPERONE"/>
    <property type="match status" value="1"/>
</dbReference>
<keyword evidence="7 14" id="KW-1133">Transmembrane helix</keyword>
<comment type="similarity">
    <text evidence="4">Belongs to the DoxX family.</text>
</comment>
<keyword evidence="6" id="KW-0256">Endoplasmic reticulum</keyword>
<gene>
    <name evidence="15" type="ORF">ACJMK2_029594</name>
</gene>
<dbReference type="GO" id="GO:0005778">
    <property type="term" value="C:peroxisomal membrane"/>
    <property type="evidence" value="ECO:0007669"/>
    <property type="project" value="UniProtKB-SubCell"/>
</dbReference>
<name>A0ABD3XAM8_SINWO</name>
<evidence type="ECO:0000313" key="15">
    <source>
        <dbReference type="EMBL" id="KAL3883319.1"/>
    </source>
</evidence>
<evidence type="ECO:0000256" key="11">
    <source>
        <dbReference type="ARBA" id="ARBA00023329"/>
    </source>
</evidence>
<keyword evidence="8 14" id="KW-0472">Membrane</keyword>
<feature type="transmembrane region" description="Helical" evidence="14">
    <location>
        <begin position="6"/>
        <end position="28"/>
    </location>
</feature>
<dbReference type="AlphaFoldDB" id="A0ABD3XAM8"/>